<evidence type="ECO:0000313" key="3">
    <source>
        <dbReference type="Proteomes" id="UP000094336"/>
    </source>
</evidence>
<protein>
    <submittedName>
        <fullName evidence="2">Uncharacterized protein</fullName>
    </submittedName>
</protein>
<accession>A0A1E3QI98</accession>
<proteinExistence type="predicted"/>
<feature type="signal peptide" evidence="1">
    <location>
        <begin position="1"/>
        <end position="18"/>
    </location>
</feature>
<sequence length="277" mass="29096">MRFSNITLATILVSTALAAPMAEAQAQAQAIAVAVAAPKPEAGLVSWVGGLVSGVVNGIEDVAITLTGGTPQSFNTNAFGTNLVALGQRMKLANLKCDECEGGSGHGESILQECLECIEAVCECCINVIFIAYETIEEVAEALIGAGGDFQRNNVRNLNWNALGDSYSRMAKIAPPTISKTSISDAGSQLVSWGNSAKSNKRLPASKLKTLMHGTTQLQILTQGSAPSWSIGKRYTSADFGKMLINYGNVLNLGSVPDTKLAAINGVLKQFNDAKIF</sequence>
<dbReference type="Proteomes" id="UP000094336">
    <property type="component" value="Unassembled WGS sequence"/>
</dbReference>
<reference evidence="3" key="1">
    <citation type="submission" date="2016-05" db="EMBL/GenBank/DDBJ databases">
        <title>Comparative genomics of biotechnologically important yeasts.</title>
        <authorList>
            <consortium name="DOE Joint Genome Institute"/>
            <person name="Riley R."/>
            <person name="Haridas S."/>
            <person name="Wolfe K.H."/>
            <person name="Lopes M.R."/>
            <person name="Hittinger C.T."/>
            <person name="Goker M."/>
            <person name="Salamov A."/>
            <person name="Wisecaver J."/>
            <person name="Long T.M."/>
            <person name="Aerts A.L."/>
            <person name="Barry K."/>
            <person name="Choi C."/>
            <person name="Clum A."/>
            <person name="Coughlan A.Y."/>
            <person name="Deshpande S."/>
            <person name="Douglass A.P."/>
            <person name="Hanson S.J."/>
            <person name="Klenk H.-P."/>
            <person name="Labutti K."/>
            <person name="Lapidus A."/>
            <person name="Lindquist E."/>
            <person name="Lipzen A."/>
            <person name="Meier-Kolthoff J.P."/>
            <person name="Ohm R.A."/>
            <person name="Otillar R.P."/>
            <person name="Pangilinan J."/>
            <person name="Peng Y."/>
            <person name="Rokas A."/>
            <person name="Rosa C.A."/>
            <person name="Scheuner C."/>
            <person name="Sibirny A.A."/>
            <person name="Slot J.C."/>
            <person name="Stielow J.B."/>
            <person name="Sun H."/>
            <person name="Kurtzman C.P."/>
            <person name="Blackwell M."/>
            <person name="Grigoriev I.V."/>
            <person name="Jeffries T.W."/>
        </authorList>
    </citation>
    <scope>NUCLEOTIDE SEQUENCE [LARGE SCALE GENOMIC DNA]</scope>
    <source>
        <strain evidence="3">NRRL Y-12698</strain>
    </source>
</reference>
<dbReference type="AlphaFoldDB" id="A0A1E3QI98"/>
<keyword evidence="3" id="KW-1185">Reference proteome</keyword>
<name>A0A1E3QI98_9ASCO</name>
<organism evidence="2 3">
    <name type="scientific">Babjeviella inositovora NRRL Y-12698</name>
    <dbReference type="NCBI Taxonomy" id="984486"/>
    <lineage>
        <taxon>Eukaryota</taxon>
        <taxon>Fungi</taxon>
        <taxon>Dikarya</taxon>
        <taxon>Ascomycota</taxon>
        <taxon>Saccharomycotina</taxon>
        <taxon>Pichiomycetes</taxon>
        <taxon>Serinales incertae sedis</taxon>
        <taxon>Babjeviella</taxon>
    </lineage>
</organism>
<gene>
    <name evidence="2" type="ORF">BABINDRAFT_98166</name>
</gene>
<evidence type="ECO:0000313" key="2">
    <source>
        <dbReference type="EMBL" id="ODQ77421.1"/>
    </source>
</evidence>
<dbReference type="EMBL" id="KV454440">
    <property type="protein sequence ID" value="ODQ77421.1"/>
    <property type="molecule type" value="Genomic_DNA"/>
</dbReference>
<dbReference type="RefSeq" id="XP_018982749.1">
    <property type="nucleotide sequence ID" value="XM_019133024.1"/>
</dbReference>
<dbReference type="GeneID" id="30150877"/>
<keyword evidence="1" id="KW-0732">Signal</keyword>
<evidence type="ECO:0000256" key="1">
    <source>
        <dbReference type="SAM" id="SignalP"/>
    </source>
</evidence>
<feature type="chain" id="PRO_5009134295" evidence="1">
    <location>
        <begin position="19"/>
        <end position="277"/>
    </location>
</feature>